<feature type="coiled-coil region" evidence="1">
    <location>
        <begin position="17"/>
        <end position="44"/>
    </location>
</feature>
<gene>
    <name evidence="2" type="ORF">ANCCAN_04744</name>
</gene>
<protein>
    <submittedName>
        <fullName evidence="2">Uncharacterized protein</fullName>
    </submittedName>
</protein>
<evidence type="ECO:0000256" key="1">
    <source>
        <dbReference type="SAM" id="Coils"/>
    </source>
</evidence>
<sequence length="256" mass="28860">MADLKDDTTNGLIHSATETIRKSIDDAERNLKDLTKDFSAKDSAVEASRARFEELRRATGTAPEVQRIPKNYNLGPHYRSRPSVHLDWIITTDPSKPNAVKAIPEVEEHDDEVVPASEWIFDTLGGSEEYEEYDEECAAPPVVQTSRPEMDLEWILSTRPSQATMTKLVEPGNKTREVPASEWIFRTDPDFFAVERHDEEMYFLDEIEDMLSHMDEDSLLRTANLLSEGGLTTAHLLSDRVAATPVEELQTARSAA</sequence>
<keyword evidence="1" id="KW-0175">Coiled coil</keyword>
<dbReference type="OrthoDB" id="10422048at2759"/>
<reference evidence="2 3" key="1">
    <citation type="submission" date="2014-10" db="EMBL/GenBank/DDBJ databases">
        <title>Draft genome of the hookworm Ancylostoma caninum.</title>
        <authorList>
            <person name="Mitreva M."/>
        </authorList>
    </citation>
    <scope>NUCLEOTIDE SEQUENCE [LARGE SCALE GENOMIC DNA]</scope>
    <source>
        <strain evidence="2 3">Baltimore</strain>
    </source>
</reference>
<proteinExistence type="predicted"/>
<accession>A0A368GXT8</accession>
<dbReference type="EMBL" id="JOJR01000037">
    <property type="protein sequence ID" value="RCN49171.1"/>
    <property type="molecule type" value="Genomic_DNA"/>
</dbReference>
<evidence type="ECO:0000313" key="2">
    <source>
        <dbReference type="EMBL" id="RCN49171.1"/>
    </source>
</evidence>
<keyword evidence="3" id="KW-1185">Reference proteome</keyword>
<name>A0A368GXT8_ANCCA</name>
<dbReference type="AlphaFoldDB" id="A0A368GXT8"/>
<organism evidence="2 3">
    <name type="scientific">Ancylostoma caninum</name>
    <name type="common">Dog hookworm</name>
    <dbReference type="NCBI Taxonomy" id="29170"/>
    <lineage>
        <taxon>Eukaryota</taxon>
        <taxon>Metazoa</taxon>
        <taxon>Ecdysozoa</taxon>
        <taxon>Nematoda</taxon>
        <taxon>Chromadorea</taxon>
        <taxon>Rhabditida</taxon>
        <taxon>Rhabditina</taxon>
        <taxon>Rhabditomorpha</taxon>
        <taxon>Strongyloidea</taxon>
        <taxon>Ancylostomatidae</taxon>
        <taxon>Ancylostomatinae</taxon>
        <taxon>Ancylostoma</taxon>
    </lineage>
</organism>
<evidence type="ECO:0000313" key="3">
    <source>
        <dbReference type="Proteomes" id="UP000252519"/>
    </source>
</evidence>
<comment type="caution">
    <text evidence="2">The sequence shown here is derived from an EMBL/GenBank/DDBJ whole genome shotgun (WGS) entry which is preliminary data.</text>
</comment>
<dbReference type="Proteomes" id="UP000252519">
    <property type="component" value="Unassembled WGS sequence"/>
</dbReference>